<evidence type="ECO:0000256" key="1">
    <source>
        <dbReference type="SAM" id="Phobius"/>
    </source>
</evidence>
<dbReference type="RefSeq" id="WP_085275654.1">
    <property type="nucleotide sequence ID" value="NZ_FXAG01000005.1"/>
</dbReference>
<evidence type="ECO:0000313" key="4">
    <source>
        <dbReference type="Proteomes" id="UP000192920"/>
    </source>
</evidence>
<keyword evidence="4" id="KW-1185">Reference proteome</keyword>
<dbReference type="AlphaFoldDB" id="A0A1Y6BHQ5"/>
<dbReference type="EMBL" id="FXAG01000005">
    <property type="protein sequence ID" value="SMF10837.1"/>
    <property type="molecule type" value="Genomic_DNA"/>
</dbReference>
<name>A0A1Y6BHQ5_9NEIS</name>
<dbReference type="InterPro" id="IPR012902">
    <property type="entry name" value="N_methyl_site"/>
</dbReference>
<dbReference type="PROSITE" id="PS00409">
    <property type="entry name" value="PROKAR_NTER_METHYL"/>
    <property type="match status" value="1"/>
</dbReference>
<keyword evidence="1" id="KW-0472">Membrane</keyword>
<sequence>MKTAKSGLLASTKKCQSGVTTVEFAFIAMILFALLLGIMEFGRLMFTWNSAVEATRRGARLAVVCDMNATGVKNAMREILPIVATGDISVSYSPSTCTGSTDCQSVTVSISPNAPAFHYNFLYIGTSWRIPAFSTTLTRESLSNGSGADQNPDCSIT</sequence>
<keyword evidence="1" id="KW-0812">Transmembrane</keyword>
<organism evidence="3 4">
    <name type="scientific">Pseudogulbenkiania subflava DSM 22618</name>
    <dbReference type="NCBI Taxonomy" id="1123014"/>
    <lineage>
        <taxon>Bacteria</taxon>
        <taxon>Pseudomonadati</taxon>
        <taxon>Pseudomonadota</taxon>
        <taxon>Betaproteobacteria</taxon>
        <taxon>Neisseriales</taxon>
        <taxon>Chromobacteriaceae</taxon>
        <taxon>Pseudogulbenkiania</taxon>
    </lineage>
</organism>
<dbReference type="STRING" id="1123014.SAMN02745746_01343"/>
<feature type="domain" description="TadE-like" evidence="2">
    <location>
        <begin position="18"/>
        <end position="60"/>
    </location>
</feature>
<dbReference type="InterPro" id="IPR012495">
    <property type="entry name" value="TadE-like_dom"/>
</dbReference>
<keyword evidence="1" id="KW-1133">Transmembrane helix</keyword>
<protein>
    <submittedName>
        <fullName evidence="3">TadE-like protein</fullName>
    </submittedName>
</protein>
<evidence type="ECO:0000313" key="3">
    <source>
        <dbReference type="EMBL" id="SMF10837.1"/>
    </source>
</evidence>
<feature type="transmembrane region" description="Helical" evidence="1">
    <location>
        <begin position="20"/>
        <end position="39"/>
    </location>
</feature>
<evidence type="ECO:0000259" key="2">
    <source>
        <dbReference type="Pfam" id="PF07811"/>
    </source>
</evidence>
<gene>
    <name evidence="3" type="ORF">SAMN02745746_01343</name>
</gene>
<dbReference type="Pfam" id="PF07811">
    <property type="entry name" value="TadE"/>
    <property type="match status" value="1"/>
</dbReference>
<dbReference type="Proteomes" id="UP000192920">
    <property type="component" value="Unassembled WGS sequence"/>
</dbReference>
<proteinExistence type="predicted"/>
<accession>A0A1Y6BHQ5</accession>
<reference evidence="4" key="1">
    <citation type="submission" date="2017-04" db="EMBL/GenBank/DDBJ databases">
        <authorList>
            <person name="Varghese N."/>
            <person name="Submissions S."/>
        </authorList>
    </citation>
    <scope>NUCLEOTIDE SEQUENCE [LARGE SCALE GENOMIC DNA]</scope>
    <source>
        <strain evidence="4">DSM 22618</strain>
    </source>
</reference>